<organism evidence="1">
    <name type="scientific">mine drainage metagenome</name>
    <dbReference type="NCBI Taxonomy" id="410659"/>
    <lineage>
        <taxon>unclassified sequences</taxon>
        <taxon>metagenomes</taxon>
        <taxon>ecological metagenomes</taxon>
    </lineage>
</organism>
<dbReference type="SUPFAM" id="SSF52540">
    <property type="entry name" value="P-loop containing nucleoside triphosphate hydrolases"/>
    <property type="match status" value="1"/>
</dbReference>
<reference evidence="1" key="1">
    <citation type="submission" date="2013-08" db="EMBL/GenBank/DDBJ databases">
        <authorList>
            <person name="Mendez C."/>
            <person name="Richter M."/>
            <person name="Ferrer M."/>
            <person name="Sanchez J."/>
        </authorList>
    </citation>
    <scope>NUCLEOTIDE SEQUENCE</scope>
</reference>
<accession>T1APG8</accession>
<dbReference type="AlphaFoldDB" id="T1APG8"/>
<gene>
    <name evidence="1" type="ORF">B1A_10794</name>
</gene>
<name>T1APG8_9ZZZZ</name>
<protein>
    <submittedName>
        <fullName evidence="1">SNF2-related protein</fullName>
    </submittedName>
</protein>
<dbReference type="EMBL" id="AUZX01007694">
    <property type="protein sequence ID" value="EQD58408.1"/>
    <property type="molecule type" value="Genomic_DNA"/>
</dbReference>
<sequence>MRAGQRIRDYQAQAIEVLRRRKSLLLGDEGGLGKTYTAAGFLASTPGTLPAAVVCDAHMQQQWADKITAFTALSVHLIKKGSPYNLPPADVYVFRVSQIGGWIQVFKSHGDFFKTTVYDEPQS</sequence>
<comment type="caution">
    <text evidence="1">The sequence shown here is derived from an EMBL/GenBank/DDBJ whole genome shotgun (WGS) entry which is preliminary data.</text>
</comment>
<reference evidence="1" key="2">
    <citation type="journal article" date="2014" name="ISME J.">
        <title>Microbial stratification in low pH oxic and suboxic macroscopic growths along an acid mine drainage.</title>
        <authorList>
            <person name="Mendez-Garcia C."/>
            <person name="Mesa V."/>
            <person name="Sprenger R.R."/>
            <person name="Richter M."/>
            <person name="Diez M.S."/>
            <person name="Solano J."/>
            <person name="Bargiela R."/>
            <person name="Golyshina O.V."/>
            <person name="Manteca A."/>
            <person name="Ramos J.L."/>
            <person name="Gallego J.R."/>
            <person name="Llorente I."/>
            <person name="Martins Dos Santos V.A."/>
            <person name="Jensen O.N."/>
            <person name="Pelaez A.I."/>
            <person name="Sanchez J."/>
            <person name="Ferrer M."/>
        </authorList>
    </citation>
    <scope>NUCLEOTIDE SEQUENCE</scope>
</reference>
<proteinExistence type="predicted"/>
<feature type="non-terminal residue" evidence="1">
    <location>
        <position position="123"/>
    </location>
</feature>
<evidence type="ECO:0000313" key="1">
    <source>
        <dbReference type="EMBL" id="EQD58408.1"/>
    </source>
</evidence>
<dbReference type="Gene3D" id="3.40.50.300">
    <property type="entry name" value="P-loop containing nucleotide triphosphate hydrolases"/>
    <property type="match status" value="1"/>
</dbReference>
<dbReference type="InterPro" id="IPR027417">
    <property type="entry name" value="P-loop_NTPase"/>
</dbReference>